<dbReference type="GO" id="GO:0005737">
    <property type="term" value="C:cytoplasm"/>
    <property type="evidence" value="ECO:0007669"/>
    <property type="project" value="UniProtKB-SubCell"/>
</dbReference>
<sequence>MIASLRGTVIDLGLGSAVIECAGVGYQVLAAPRTLAELRRGEEAFVLTKFVVREDAQTLYGFLDADSRDMFVLLQTVSGLGPRLALAAQAVYTTGELAAHIRGGDAKALQKIPGVGKRMAERLIVDLKDKVAEVEELPGAPAVSAGATASGANLEQVIEALVGLGFREKDAEATVTAVASQNPELATGEVLRSSLNALGSKR</sequence>
<evidence type="ECO:0000313" key="9">
    <source>
        <dbReference type="EMBL" id="AHI22937.1"/>
    </source>
</evidence>
<dbReference type="STRING" id="1224164.B843_07760"/>
<dbReference type="Pfam" id="PF14520">
    <property type="entry name" value="HHH_5"/>
    <property type="match status" value="1"/>
</dbReference>
<accession>W5Y168</accession>
<dbReference type="PATRIC" id="fig|1224164.3.peg.1557"/>
<dbReference type="GO" id="GO:0009378">
    <property type="term" value="F:four-way junction helicase activity"/>
    <property type="evidence" value="ECO:0007669"/>
    <property type="project" value="InterPro"/>
</dbReference>
<feature type="region of interest" description="Domain II" evidence="6">
    <location>
        <begin position="64"/>
        <end position="141"/>
    </location>
</feature>
<dbReference type="Gene3D" id="1.10.150.20">
    <property type="entry name" value="5' to 3' exonuclease, C-terminal subdomain"/>
    <property type="match status" value="1"/>
</dbReference>
<organism evidence="9 10">
    <name type="scientific">Corynebacterium vitaeruminis DSM 20294</name>
    <dbReference type="NCBI Taxonomy" id="1224164"/>
    <lineage>
        <taxon>Bacteria</taxon>
        <taxon>Bacillati</taxon>
        <taxon>Actinomycetota</taxon>
        <taxon>Actinomycetes</taxon>
        <taxon>Mycobacteriales</taxon>
        <taxon>Corynebacteriaceae</taxon>
        <taxon>Corynebacterium</taxon>
    </lineage>
</organism>
<dbReference type="Proteomes" id="UP000019222">
    <property type="component" value="Chromosome"/>
</dbReference>
<feature type="domain" description="Holliday junction DNA helicase RuvA C-terminal" evidence="8">
    <location>
        <begin position="153"/>
        <end position="198"/>
    </location>
</feature>
<gene>
    <name evidence="6 9" type="primary">ruvA</name>
    <name evidence="9" type="ORF">B843_07760</name>
</gene>
<dbReference type="RefSeq" id="WP_025252955.1">
    <property type="nucleotide sequence ID" value="NZ_CP004353.1"/>
</dbReference>
<dbReference type="InterPro" id="IPR012340">
    <property type="entry name" value="NA-bd_OB-fold"/>
</dbReference>
<dbReference type="EMBL" id="CP004353">
    <property type="protein sequence ID" value="AHI22937.1"/>
    <property type="molecule type" value="Genomic_DNA"/>
</dbReference>
<name>W5Y168_9CORY</name>
<dbReference type="CDD" id="cd14332">
    <property type="entry name" value="UBA_RuvA_C"/>
    <property type="match status" value="1"/>
</dbReference>
<evidence type="ECO:0000256" key="3">
    <source>
        <dbReference type="ARBA" id="ARBA00023125"/>
    </source>
</evidence>
<keyword evidence="2 6" id="KW-0227">DNA damage</keyword>
<evidence type="ECO:0000256" key="2">
    <source>
        <dbReference type="ARBA" id="ARBA00022763"/>
    </source>
</evidence>
<evidence type="ECO:0000256" key="4">
    <source>
        <dbReference type="ARBA" id="ARBA00023172"/>
    </source>
</evidence>
<dbReference type="Pfam" id="PF07499">
    <property type="entry name" value="RuvA_C"/>
    <property type="match status" value="1"/>
</dbReference>
<keyword evidence="4 6" id="KW-0233">DNA recombination</keyword>
<dbReference type="eggNOG" id="COG0632">
    <property type="taxonomic scope" value="Bacteria"/>
</dbReference>
<dbReference type="NCBIfam" id="TIGR00084">
    <property type="entry name" value="ruvA"/>
    <property type="match status" value="1"/>
</dbReference>
<dbReference type="GO" id="GO:0005524">
    <property type="term" value="F:ATP binding"/>
    <property type="evidence" value="ECO:0007669"/>
    <property type="project" value="InterPro"/>
</dbReference>
<dbReference type="InterPro" id="IPR036267">
    <property type="entry name" value="RuvA_C_sf"/>
</dbReference>
<proteinExistence type="inferred from homology"/>
<dbReference type="InterPro" id="IPR011114">
    <property type="entry name" value="RuvA_C"/>
</dbReference>
<keyword evidence="9" id="KW-0547">Nucleotide-binding</keyword>
<dbReference type="AlphaFoldDB" id="W5Y168"/>
<dbReference type="Pfam" id="PF01330">
    <property type="entry name" value="RuvA_N"/>
    <property type="match status" value="1"/>
</dbReference>
<dbReference type="HAMAP" id="MF_00031">
    <property type="entry name" value="DNA_HJ_migration_RuvA"/>
    <property type="match status" value="1"/>
</dbReference>
<feature type="region of interest" description="Domain III" evidence="6">
    <location>
        <begin position="150"/>
        <end position="202"/>
    </location>
</feature>
<dbReference type="SUPFAM" id="SSF46929">
    <property type="entry name" value="DNA helicase RuvA subunit, C-terminal domain"/>
    <property type="match status" value="1"/>
</dbReference>
<keyword evidence="1 6" id="KW-0963">Cytoplasm</keyword>
<dbReference type="SUPFAM" id="SSF47781">
    <property type="entry name" value="RuvA domain 2-like"/>
    <property type="match status" value="1"/>
</dbReference>
<comment type="function">
    <text evidence="6">The RuvA-RuvB-RuvC complex processes Holliday junction (HJ) DNA during genetic recombination and DNA repair, while the RuvA-RuvB complex plays an important role in the rescue of blocked DNA replication forks via replication fork reversal (RFR). RuvA specifically binds to HJ cruciform DNA, conferring on it an open structure. The RuvB hexamer acts as an ATP-dependent pump, pulling dsDNA into and through the RuvAB complex. HJ branch migration allows RuvC to scan DNA until it finds its consensus sequence, where it cleaves and resolves the cruciform DNA.</text>
</comment>
<evidence type="ECO:0000259" key="8">
    <source>
        <dbReference type="Pfam" id="PF07499"/>
    </source>
</evidence>
<evidence type="ECO:0000313" key="10">
    <source>
        <dbReference type="Proteomes" id="UP000019222"/>
    </source>
</evidence>
<dbReference type="GO" id="GO:0006310">
    <property type="term" value="P:DNA recombination"/>
    <property type="evidence" value="ECO:0007669"/>
    <property type="project" value="UniProtKB-UniRule"/>
</dbReference>
<dbReference type="Gene3D" id="2.40.50.140">
    <property type="entry name" value="Nucleic acid-binding proteins"/>
    <property type="match status" value="1"/>
</dbReference>
<dbReference type="InterPro" id="IPR000085">
    <property type="entry name" value="RuvA"/>
</dbReference>
<evidence type="ECO:0000256" key="1">
    <source>
        <dbReference type="ARBA" id="ARBA00022490"/>
    </source>
</evidence>
<dbReference type="GO" id="GO:0009379">
    <property type="term" value="C:Holliday junction helicase complex"/>
    <property type="evidence" value="ECO:0007669"/>
    <property type="project" value="InterPro"/>
</dbReference>
<dbReference type="GO" id="GO:0000400">
    <property type="term" value="F:four-way junction DNA binding"/>
    <property type="evidence" value="ECO:0007669"/>
    <property type="project" value="UniProtKB-UniRule"/>
</dbReference>
<dbReference type="InterPro" id="IPR010994">
    <property type="entry name" value="RuvA_2-like"/>
</dbReference>
<keyword evidence="3 6" id="KW-0238">DNA-binding</keyword>
<dbReference type="KEGG" id="cvt:B843_07760"/>
<comment type="similarity">
    <text evidence="6">Belongs to the RuvA family.</text>
</comment>
<keyword evidence="10" id="KW-1185">Reference proteome</keyword>
<dbReference type="InterPro" id="IPR013849">
    <property type="entry name" value="DNA_helicase_Holl-junc_RuvA_I"/>
</dbReference>
<keyword evidence="9" id="KW-0067">ATP-binding</keyword>
<feature type="domain" description="DNA helicase Holliday junction RuvA type" evidence="7">
    <location>
        <begin position="1"/>
        <end position="61"/>
    </location>
</feature>
<dbReference type="Gene3D" id="1.10.8.10">
    <property type="entry name" value="DNA helicase RuvA subunit, C-terminal domain"/>
    <property type="match status" value="1"/>
</dbReference>
<dbReference type="SUPFAM" id="SSF50249">
    <property type="entry name" value="Nucleic acid-binding proteins"/>
    <property type="match status" value="1"/>
</dbReference>
<dbReference type="HOGENOM" id="CLU_087936_2_1_11"/>
<evidence type="ECO:0000259" key="7">
    <source>
        <dbReference type="Pfam" id="PF01330"/>
    </source>
</evidence>
<evidence type="ECO:0000256" key="5">
    <source>
        <dbReference type="ARBA" id="ARBA00023204"/>
    </source>
</evidence>
<comment type="subcellular location">
    <subcellularLocation>
        <location evidence="6">Cytoplasm</location>
    </subcellularLocation>
</comment>
<comment type="domain">
    <text evidence="6">Has three domains with a flexible linker between the domains II and III and assumes an 'L' shape. Domain III is highly mobile and contacts RuvB.</text>
</comment>
<keyword evidence="9" id="KW-0378">Hydrolase</keyword>
<reference evidence="9 10" key="1">
    <citation type="submission" date="2013-02" db="EMBL/GenBank/DDBJ databases">
        <title>The complete genome sequence of Corynebacterium vitaeruminis DSM 20294.</title>
        <authorList>
            <person name="Ruckert C."/>
            <person name="Albersmeier A."/>
            <person name="Kalinowski J."/>
        </authorList>
    </citation>
    <scope>NUCLEOTIDE SEQUENCE [LARGE SCALE GENOMIC DNA]</scope>
    <source>
        <strain evidence="10">ATCC 10234</strain>
    </source>
</reference>
<keyword evidence="5 6" id="KW-0234">DNA repair</keyword>
<keyword evidence="9" id="KW-0347">Helicase</keyword>
<dbReference type="GO" id="GO:0048476">
    <property type="term" value="C:Holliday junction resolvase complex"/>
    <property type="evidence" value="ECO:0007669"/>
    <property type="project" value="UniProtKB-UniRule"/>
</dbReference>
<dbReference type="GO" id="GO:0006281">
    <property type="term" value="P:DNA repair"/>
    <property type="evidence" value="ECO:0007669"/>
    <property type="project" value="UniProtKB-UniRule"/>
</dbReference>
<evidence type="ECO:0000256" key="6">
    <source>
        <dbReference type="HAMAP-Rule" id="MF_00031"/>
    </source>
</evidence>
<comment type="caution">
    <text evidence="6">Lacks conserved residue(s) required for the propagation of feature annotation.</text>
</comment>
<comment type="subunit">
    <text evidence="6">Homotetramer. Forms an RuvA(8)-RuvB(12)-Holliday junction (HJ) complex. HJ DNA is sandwiched between 2 RuvA tetramers; dsDNA enters through RuvA and exits via RuvB. An RuvB hexamer assembles on each DNA strand where it exits the tetramer. Each RuvB hexamer is contacted by two RuvA subunits (via domain III) on 2 adjacent RuvB subunits; this complex drives branch migration. In the full resolvosome a probable DNA-RuvA(4)-RuvB(12)-RuvC(2) complex forms which resolves the HJ.</text>
</comment>
<protein>
    <recommendedName>
        <fullName evidence="6">Holliday junction branch migration complex subunit RuvA</fullName>
    </recommendedName>
</protein>